<name>A0A2G1W7E3_9BACT</name>
<organism evidence="1 2">
    <name type="scientific">Rhodopirellula bahusiensis</name>
    <dbReference type="NCBI Taxonomy" id="2014065"/>
    <lineage>
        <taxon>Bacteria</taxon>
        <taxon>Pseudomonadati</taxon>
        <taxon>Planctomycetota</taxon>
        <taxon>Planctomycetia</taxon>
        <taxon>Pirellulales</taxon>
        <taxon>Pirellulaceae</taxon>
        <taxon>Rhodopirellula</taxon>
    </lineage>
</organism>
<dbReference type="GeneID" id="90609152"/>
<comment type="caution">
    <text evidence="1">The sequence shown here is derived from an EMBL/GenBank/DDBJ whole genome shotgun (WGS) entry which is preliminary data.</text>
</comment>
<dbReference type="AlphaFoldDB" id="A0A2G1W7E3"/>
<accession>A0A2G1W7E3</accession>
<keyword evidence="2" id="KW-1185">Reference proteome</keyword>
<dbReference type="Proteomes" id="UP000225740">
    <property type="component" value="Unassembled WGS sequence"/>
</dbReference>
<protein>
    <submittedName>
        <fullName evidence="1">Uncharacterized protein</fullName>
    </submittedName>
</protein>
<proteinExistence type="predicted"/>
<dbReference type="RefSeq" id="WP_099261265.1">
    <property type="nucleotide sequence ID" value="NZ_NIZW01000009.1"/>
</dbReference>
<evidence type="ECO:0000313" key="2">
    <source>
        <dbReference type="Proteomes" id="UP000225740"/>
    </source>
</evidence>
<sequence length="150" mass="17121">MKGRTPESLLRRVDEWHRKLATDNTQQMRQWQPSGIESFELKEGSLDKPNYRCWTIRELLSSKALVAEGRQLKHCVATYASSCARGRCSIWTVEIESYDGIVKSLTVEVQNGSRLITQARGKANRLPTDKEKHVLCRWASKAGLKLANYV</sequence>
<dbReference type="OrthoDB" id="214484at2"/>
<reference evidence="1 2" key="1">
    <citation type="submission" date="2017-06" db="EMBL/GenBank/DDBJ databases">
        <title>Description of Rhodopirellula bahusiensis sp. nov.</title>
        <authorList>
            <person name="Kizina J."/>
            <person name="Harder J."/>
        </authorList>
    </citation>
    <scope>NUCLEOTIDE SEQUENCE [LARGE SCALE GENOMIC DNA]</scope>
    <source>
        <strain evidence="1 2">SWK21</strain>
    </source>
</reference>
<evidence type="ECO:0000313" key="1">
    <source>
        <dbReference type="EMBL" id="PHQ34964.1"/>
    </source>
</evidence>
<dbReference type="InterPro" id="IPR025586">
    <property type="entry name" value="PcfJ"/>
</dbReference>
<gene>
    <name evidence="1" type="ORF">CEE69_13680</name>
</gene>
<dbReference type="EMBL" id="NIZW01000009">
    <property type="protein sequence ID" value="PHQ34964.1"/>
    <property type="molecule type" value="Genomic_DNA"/>
</dbReference>
<dbReference type="Pfam" id="PF14284">
    <property type="entry name" value="PcfJ"/>
    <property type="match status" value="1"/>
</dbReference>